<evidence type="ECO:0000256" key="1">
    <source>
        <dbReference type="SAM" id="Coils"/>
    </source>
</evidence>
<protein>
    <submittedName>
        <fullName evidence="2">Gas vesicle protein</fullName>
    </submittedName>
</protein>
<sequence>MNVKTLIIGLGTGLAVGAGAVLFTTPKSGKELQQSIKDQQLSSNELKEEFKARFQTIKESIDTIKTEVKVNLPKTIESIKGSVAQFQEDSAPNQEKLQTHIADLQQTVETISQEIDSFQNRKDPAQ</sequence>
<dbReference type="InterPro" id="IPR052928">
    <property type="entry name" value="Desiccation-related_membrane"/>
</dbReference>
<keyword evidence="1" id="KW-0175">Coiled coil</keyword>
<keyword evidence="5" id="KW-1185">Reference proteome</keyword>
<proteinExistence type="predicted"/>
<dbReference type="Proteomes" id="UP000254330">
    <property type="component" value="Unassembled WGS sequence"/>
</dbReference>
<dbReference type="AlphaFoldDB" id="A0A2U3AGX9"/>
<dbReference type="EMBL" id="UGNP01000001">
    <property type="protein sequence ID" value="STX10637.1"/>
    <property type="molecule type" value="Genomic_DNA"/>
</dbReference>
<reference evidence="3 5" key="2">
    <citation type="submission" date="2019-03" db="EMBL/GenBank/DDBJ databases">
        <title>Genomic Encyclopedia of Type Strains, Phase IV (KMG-IV): sequencing the most valuable type-strain genomes for metagenomic binning, comparative biology and taxonomic classification.</title>
        <authorList>
            <person name="Goeker M."/>
        </authorList>
    </citation>
    <scope>NUCLEOTIDE SEQUENCE [LARGE SCALE GENOMIC DNA]</scope>
    <source>
        <strain evidence="3 5">DSM 20580</strain>
    </source>
</reference>
<evidence type="ECO:0000313" key="5">
    <source>
        <dbReference type="Proteomes" id="UP000294641"/>
    </source>
</evidence>
<gene>
    <name evidence="3" type="ORF">DFR61_10264</name>
    <name evidence="2" type="ORF">NCTC10597_02386</name>
</gene>
<dbReference type="Proteomes" id="UP000294641">
    <property type="component" value="Unassembled WGS sequence"/>
</dbReference>
<dbReference type="OrthoDB" id="2989636at2"/>
<dbReference type="Pfam" id="PF12732">
    <property type="entry name" value="YtxH"/>
    <property type="match status" value="1"/>
</dbReference>
<name>A0A2U3AGX9_9BACL</name>
<comment type="caution">
    <text evidence="2">The sequence shown here is derived from an EMBL/GenBank/DDBJ whole genome shotgun (WGS) entry which is preliminary data.</text>
</comment>
<dbReference type="RefSeq" id="WP_109348455.1">
    <property type="nucleotide sequence ID" value="NZ_BJUE01000037.1"/>
</dbReference>
<dbReference type="Gene3D" id="1.20.120.20">
    <property type="entry name" value="Apolipoprotein"/>
    <property type="match status" value="1"/>
</dbReference>
<dbReference type="PANTHER" id="PTHR35792">
    <property type="entry name" value="GENERAL STRESS PROTEIN"/>
    <property type="match status" value="1"/>
</dbReference>
<dbReference type="InterPro" id="IPR024623">
    <property type="entry name" value="YtxH"/>
</dbReference>
<accession>A0A2U3AGX9</accession>
<dbReference type="EMBL" id="SNZG01000002">
    <property type="protein sequence ID" value="TDR43384.1"/>
    <property type="molecule type" value="Genomic_DNA"/>
</dbReference>
<evidence type="ECO:0000313" key="3">
    <source>
        <dbReference type="EMBL" id="TDR43384.1"/>
    </source>
</evidence>
<evidence type="ECO:0000313" key="2">
    <source>
        <dbReference type="EMBL" id="STX10637.1"/>
    </source>
</evidence>
<evidence type="ECO:0000313" key="4">
    <source>
        <dbReference type="Proteomes" id="UP000254330"/>
    </source>
</evidence>
<reference evidence="2 4" key="1">
    <citation type="submission" date="2018-06" db="EMBL/GenBank/DDBJ databases">
        <authorList>
            <consortium name="Pathogen Informatics"/>
            <person name="Doyle S."/>
        </authorList>
    </citation>
    <scope>NUCLEOTIDE SEQUENCE [LARGE SCALE GENOMIC DNA]</scope>
    <source>
        <strain evidence="2 4">NCTC10597</strain>
    </source>
</reference>
<organism evidence="2 4">
    <name type="scientific">Kurthia zopfii</name>
    <dbReference type="NCBI Taxonomy" id="1650"/>
    <lineage>
        <taxon>Bacteria</taxon>
        <taxon>Bacillati</taxon>
        <taxon>Bacillota</taxon>
        <taxon>Bacilli</taxon>
        <taxon>Bacillales</taxon>
        <taxon>Caryophanaceae</taxon>
        <taxon>Kurthia</taxon>
    </lineage>
</organism>
<dbReference type="PANTHER" id="PTHR35792:SF1">
    <property type="entry name" value="SLL0268 PROTEIN"/>
    <property type="match status" value="1"/>
</dbReference>
<feature type="coiled-coil region" evidence="1">
    <location>
        <begin position="94"/>
        <end position="121"/>
    </location>
</feature>